<reference evidence="2" key="1">
    <citation type="submission" date="2017-02" db="EMBL/GenBank/DDBJ databases">
        <authorList>
            <person name="Furmanczyk E.M."/>
        </authorList>
    </citation>
    <scope>NUCLEOTIDE SEQUENCE [LARGE SCALE GENOMIC DNA]</scope>
    <source>
        <strain evidence="2">AP3_22</strain>
    </source>
</reference>
<evidence type="ECO:0000313" key="1">
    <source>
        <dbReference type="EMBL" id="POF43443.1"/>
    </source>
</evidence>
<dbReference type="AlphaFoldDB" id="A0A2S3VU52"/>
<accession>A0A2S3VU52</accession>
<keyword evidence="2" id="KW-1185">Reference proteome</keyword>
<dbReference type="Proteomes" id="UP000237440">
    <property type="component" value="Unassembled WGS sequence"/>
</dbReference>
<organism evidence="1 2">
    <name type="scientific">Pseudomonas laurylsulfativorans</name>
    <dbReference type="NCBI Taxonomy" id="1943631"/>
    <lineage>
        <taxon>Bacteria</taxon>
        <taxon>Pseudomonadati</taxon>
        <taxon>Pseudomonadota</taxon>
        <taxon>Gammaproteobacteria</taxon>
        <taxon>Pseudomonadales</taxon>
        <taxon>Pseudomonadaceae</taxon>
        <taxon>Pseudomonas</taxon>
    </lineage>
</organism>
<protein>
    <submittedName>
        <fullName evidence="1">Uncharacterized protein</fullName>
    </submittedName>
</protein>
<evidence type="ECO:0000313" key="2">
    <source>
        <dbReference type="Proteomes" id="UP000237440"/>
    </source>
</evidence>
<dbReference type="EMBL" id="MUJK01000001">
    <property type="protein sequence ID" value="POF43443.1"/>
    <property type="molecule type" value="Genomic_DNA"/>
</dbReference>
<sequence>MTSARNIFFRLKKADTQRSKNVLRHVFRLNMPIINIVCFDMSRAISKTQIIKVKINRPRKSIRQSRQYTRYDAIKFGSIFQIHWRSSLAGLGKRV</sequence>
<comment type="caution">
    <text evidence="1">The sequence shown here is derived from an EMBL/GenBank/DDBJ whole genome shotgun (WGS) entry which is preliminary data.</text>
</comment>
<gene>
    <name evidence="1" type="ORF">B0D71_01100</name>
</gene>
<name>A0A2S3VU52_9PSED</name>
<proteinExistence type="predicted"/>